<name>A0ACC2MDI0_PERAE</name>
<evidence type="ECO:0000313" key="1">
    <source>
        <dbReference type="EMBL" id="KAJ8643490.1"/>
    </source>
</evidence>
<sequence length="972" mass="108356">MERRAQQKKNPKRRAEKEAKRAGANTAEADVGLGAGNGEEGEAVEGKVAEAARATRGTACYMYHASMLIYIPQTLSSIGYSRLGRYNEALEIYIRMLNSGFLPNEYSFCSVLRSCAESGFLRTGAQLHGSIVKLGLVQNVFVDSSLITMYAKNQNFETAVGVLRRMKEGDVISWTSMVVGFSNSGHALEALKLFSQMLEEDVRPNEYTLTSVLKACTSLEGLEEGCQIHGYAIKTGFEEDTSVRISLIRLYAKIGDVSSAQSVYDRSAFCDVILCTAMIGGYAQTGRMELAIEIFLQMLAEFEILPNEFTFANVIAACADVGDCRCGTCFHAFAFKTGHAYIVHVEGALIDMYAKSGNLKDACKVFENMEEKEAISCSSILAGFSSNGHDQEALKFYSTLHRSSVTPDPFALASATISCAKLADQLQGKQIHVQIIKHGHESDNCVGSALIDLYSRSGSIEDAHRVFEQLLRRDRIAWTSMIDGYAQHGEGRKALELFECMIEEGAQPNEVTFVSVLYACSHARLVEEGLRYFHLMSSNYGIEPVLHHYACVVDLLGRAGRLEEALQFIKRMPLEPSPLIWRAFLGACRVHNNLDMGIYASNRLLEMEPEDDSTYVLLANMYAAVGRWSDALGVRNLMKKKGVRKAPGFSWIEVGKSFHIFGAGDTIHPQIELIHKALDELNFEMKKTGYVPETVFSLHDGDEIEKEKILSYHSEKLALGFGLIATASGSPLRIFKNLRICGDCHNALKVISLIRSRTIVVRDVSRFHHFREGSQGLGDLRQHRSFVNEMEKEGKNQSASTTPEPDFPLRWGNRKRLRCFKSKDDDVSEKPDMLARKKTTSRIDFYGVEGADKEAPSLQPNHLNRNGELLTTHGSSSSENLKPQVLSPEKEDRYYATRASGFGFDDGAGKILTEGFDEKAFVWPKFFISLSCKEKEEDFLAMKGCKLPQRPKKRSKLIQKSIHVSLLFKRDL</sequence>
<organism evidence="1 2">
    <name type="scientific">Persea americana</name>
    <name type="common">Avocado</name>
    <dbReference type="NCBI Taxonomy" id="3435"/>
    <lineage>
        <taxon>Eukaryota</taxon>
        <taxon>Viridiplantae</taxon>
        <taxon>Streptophyta</taxon>
        <taxon>Embryophyta</taxon>
        <taxon>Tracheophyta</taxon>
        <taxon>Spermatophyta</taxon>
        <taxon>Magnoliopsida</taxon>
        <taxon>Magnoliidae</taxon>
        <taxon>Laurales</taxon>
        <taxon>Lauraceae</taxon>
        <taxon>Persea</taxon>
    </lineage>
</organism>
<dbReference type="Proteomes" id="UP001234297">
    <property type="component" value="Chromosome 2"/>
</dbReference>
<gene>
    <name evidence="1" type="ORF">MRB53_005238</name>
</gene>
<dbReference type="EMBL" id="CM056810">
    <property type="protein sequence ID" value="KAJ8643490.1"/>
    <property type="molecule type" value="Genomic_DNA"/>
</dbReference>
<comment type="caution">
    <text evidence="1">The sequence shown here is derived from an EMBL/GenBank/DDBJ whole genome shotgun (WGS) entry which is preliminary data.</text>
</comment>
<evidence type="ECO:0000313" key="2">
    <source>
        <dbReference type="Proteomes" id="UP001234297"/>
    </source>
</evidence>
<proteinExistence type="predicted"/>
<accession>A0ACC2MDI0</accession>
<keyword evidence="2" id="KW-1185">Reference proteome</keyword>
<reference evidence="1 2" key="1">
    <citation type="journal article" date="2022" name="Hortic Res">
        <title>A haplotype resolved chromosomal level avocado genome allows analysis of novel avocado genes.</title>
        <authorList>
            <person name="Nath O."/>
            <person name="Fletcher S.J."/>
            <person name="Hayward A."/>
            <person name="Shaw L.M."/>
            <person name="Masouleh A.K."/>
            <person name="Furtado A."/>
            <person name="Henry R.J."/>
            <person name="Mitter N."/>
        </authorList>
    </citation>
    <scope>NUCLEOTIDE SEQUENCE [LARGE SCALE GENOMIC DNA]</scope>
    <source>
        <strain evidence="2">cv. Hass</strain>
    </source>
</reference>
<protein>
    <submittedName>
        <fullName evidence="1">Uncharacterized protein</fullName>
    </submittedName>
</protein>